<evidence type="ECO:0000313" key="3">
    <source>
        <dbReference type="EMBL" id="CAG9323989.1"/>
    </source>
</evidence>
<dbReference type="InterPro" id="IPR008942">
    <property type="entry name" value="ENTH_VHS"/>
</dbReference>
<evidence type="ECO:0000259" key="2">
    <source>
        <dbReference type="PROSITE" id="PS51391"/>
    </source>
</evidence>
<dbReference type="Gene3D" id="1.25.40.90">
    <property type="match status" value="1"/>
</dbReference>
<organism evidence="3 4">
    <name type="scientific">Blepharisma stoltei</name>
    <dbReference type="NCBI Taxonomy" id="1481888"/>
    <lineage>
        <taxon>Eukaryota</taxon>
        <taxon>Sar</taxon>
        <taxon>Alveolata</taxon>
        <taxon>Ciliophora</taxon>
        <taxon>Postciliodesmatophora</taxon>
        <taxon>Heterotrichea</taxon>
        <taxon>Heterotrichida</taxon>
        <taxon>Blepharismidae</taxon>
        <taxon>Blepharisma</taxon>
    </lineage>
</organism>
<protein>
    <recommendedName>
        <fullName evidence="2">CID domain-containing protein</fullName>
    </recommendedName>
</protein>
<dbReference type="Pfam" id="PF04818">
    <property type="entry name" value="CID"/>
    <property type="match status" value="1"/>
</dbReference>
<sequence>MIQEFKDLLEHLDPTQEKIHTASRWCQEFLTSNPSKTQSIVDAWSKSLETSSQKIAFLFLANDIIQQSHNETLKSMFNFALPRAFTISATNPTQIQDIRKVLKVWDDRQVFPKPTIEEWEKICQRAESQLPISDRSNLIYIINLAKKLNNLKDLEEKMRNMNGEAVKMSDEECKLREDVIKEIVGVMKKIHHGNLNVSILIGRINEKLKKLDN</sequence>
<accession>A0AAU9JHS3</accession>
<comment type="caution">
    <text evidence="3">The sequence shown here is derived from an EMBL/GenBank/DDBJ whole genome shotgun (WGS) entry which is preliminary data.</text>
</comment>
<dbReference type="AlphaFoldDB" id="A0AAU9JHS3"/>
<dbReference type="SUPFAM" id="SSF48464">
    <property type="entry name" value="ENTH/VHS domain"/>
    <property type="match status" value="1"/>
</dbReference>
<feature type="domain" description="CID" evidence="2">
    <location>
        <begin position="1"/>
        <end position="127"/>
    </location>
</feature>
<dbReference type="Proteomes" id="UP001162131">
    <property type="component" value="Unassembled WGS sequence"/>
</dbReference>
<feature type="coiled-coil region" evidence="1">
    <location>
        <begin position="141"/>
        <end position="171"/>
    </location>
</feature>
<evidence type="ECO:0000256" key="1">
    <source>
        <dbReference type="SAM" id="Coils"/>
    </source>
</evidence>
<name>A0AAU9JHS3_9CILI</name>
<keyword evidence="1" id="KW-0175">Coiled coil</keyword>
<dbReference type="EMBL" id="CAJZBQ010000035">
    <property type="protein sequence ID" value="CAG9323989.1"/>
    <property type="molecule type" value="Genomic_DNA"/>
</dbReference>
<reference evidence="3" key="1">
    <citation type="submission" date="2021-09" db="EMBL/GenBank/DDBJ databases">
        <authorList>
            <consortium name="AG Swart"/>
            <person name="Singh M."/>
            <person name="Singh A."/>
            <person name="Seah K."/>
            <person name="Emmerich C."/>
        </authorList>
    </citation>
    <scope>NUCLEOTIDE SEQUENCE</scope>
    <source>
        <strain evidence="3">ATCC30299</strain>
    </source>
</reference>
<evidence type="ECO:0000313" key="4">
    <source>
        <dbReference type="Proteomes" id="UP001162131"/>
    </source>
</evidence>
<gene>
    <name evidence="3" type="ORF">BSTOLATCC_MIC35013</name>
</gene>
<dbReference type="InterPro" id="IPR006569">
    <property type="entry name" value="CID_dom"/>
</dbReference>
<keyword evidence="4" id="KW-1185">Reference proteome</keyword>
<dbReference type="PROSITE" id="PS51391">
    <property type="entry name" value="CID"/>
    <property type="match status" value="1"/>
</dbReference>
<dbReference type="SMART" id="SM00582">
    <property type="entry name" value="RPR"/>
    <property type="match status" value="1"/>
</dbReference>
<proteinExistence type="predicted"/>